<evidence type="ECO:0000313" key="3">
    <source>
        <dbReference type="Proteomes" id="UP000280960"/>
    </source>
</evidence>
<dbReference type="InterPro" id="IPR001173">
    <property type="entry name" value="Glyco_trans_2-like"/>
</dbReference>
<dbReference type="InterPro" id="IPR029044">
    <property type="entry name" value="Nucleotide-diphossugar_trans"/>
</dbReference>
<keyword evidence="3" id="KW-1185">Reference proteome</keyword>
<dbReference type="Proteomes" id="UP000280960">
    <property type="component" value="Chromosome"/>
</dbReference>
<dbReference type="InterPro" id="IPR050256">
    <property type="entry name" value="Glycosyltransferase_2"/>
</dbReference>
<dbReference type="EMBL" id="CP033169">
    <property type="protein sequence ID" value="AYO31159.1"/>
    <property type="molecule type" value="Genomic_DNA"/>
</dbReference>
<proteinExistence type="predicted"/>
<sequence>MMVSVVIPAYNEEKRIQATLKSVFLVDCVGEVIVVDDGSSDNTADLAEKAGAVVLKNKRNMGKGQALRLGLSMAKGDIIVFLDADVGQKAAEIKKLIRPVMTGEADMTIARFPPARKKGGFGFAKALARWGVYIYTGKNINCSLSGQRAFRREVMECIGNISPGFGVEVGLTIDALKKGFSVMEVDVDMTHRETGRDMGGFAHRIRQFFNILQVLIQRAVG</sequence>
<reference evidence="2 3" key="1">
    <citation type="submission" date="2018-10" db="EMBL/GenBank/DDBJ databases">
        <authorList>
            <person name="Zhang X."/>
        </authorList>
    </citation>
    <scope>NUCLEOTIDE SEQUENCE [LARGE SCALE GENOMIC DNA]</scope>
    <source>
        <strain evidence="2 3">SK-G1</strain>
    </source>
</reference>
<accession>A0A3G2R6X9</accession>
<dbReference type="KEGG" id="bacg:D2962_11615"/>
<dbReference type="PANTHER" id="PTHR48090:SF7">
    <property type="entry name" value="RFBJ PROTEIN"/>
    <property type="match status" value="1"/>
</dbReference>
<dbReference type="RefSeq" id="WP_122015056.1">
    <property type="nucleotide sequence ID" value="NZ_CP033169.1"/>
</dbReference>
<evidence type="ECO:0000259" key="1">
    <source>
        <dbReference type="Pfam" id="PF00535"/>
    </source>
</evidence>
<dbReference type="Pfam" id="PF00535">
    <property type="entry name" value="Glycos_transf_2"/>
    <property type="match status" value="1"/>
</dbReference>
<gene>
    <name evidence="2" type="ORF">D2962_11615</name>
</gene>
<dbReference type="PANTHER" id="PTHR48090">
    <property type="entry name" value="UNDECAPRENYL-PHOSPHATE 4-DEOXY-4-FORMAMIDO-L-ARABINOSE TRANSFERASE-RELATED"/>
    <property type="match status" value="1"/>
</dbReference>
<organism evidence="2 3">
    <name type="scientific">Biomaibacter acetigenes</name>
    <dbReference type="NCBI Taxonomy" id="2316383"/>
    <lineage>
        <taxon>Bacteria</taxon>
        <taxon>Bacillati</taxon>
        <taxon>Bacillota</taxon>
        <taxon>Clostridia</taxon>
        <taxon>Thermosediminibacterales</taxon>
        <taxon>Tepidanaerobacteraceae</taxon>
        <taxon>Biomaibacter</taxon>
    </lineage>
</organism>
<dbReference type="GO" id="GO:0016740">
    <property type="term" value="F:transferase activity"/>
    <property type="evidence" value="ECO:0007669"/>
    <property type="project" value="UniProtKB-KW"/>
</dbReference>
<protein>
    <submittedName>
        <fullName evidence="2">Glycosyltransferase family 2 protein</fullName>
    </submittedName>
</protein>
<dbReference type="CDD" id="cd04179">
    <property type="entry name" value="DPM_DPG-synthase_like"/>
    <property type="match status" value="1"/>
</dbReference>
<keyword evidence="2" id="KW-0808">Transferase</keyword>
<evidence type="ECO:0000313" key="2">
    <source>
        <dbReference type="EMBL" id="AYO31159.1"/>
    </source>
</evidence>
<dbReference type="AlphaFoldDB" id="A0A3G2R6X9"/>
<dbReference type="Gene3D" id="3.90.550.10">
    <property type="entry name" value="Spore Coat Polysaccharide Biosynthesis Protein SpsA, Chain A"/>
    <property type="match status" value="1"/>
</dbReference>
<dbReference type="SUPFAM" id="SSF53448">
    <property type="entry name" value="Nucleotide-diphospho-sugar transferases"/>
    <property type="match status" value="1"/>
</dbReference>
<name>A0A3G2R6X9_9FIRM</name>
<feature type="domain" description="Glycosyltransferase 2-like" evidence="1">
    <location>
        <begin position="4"/>
        <end position="156"/>
    </location>
</feature>